<dbReference type="AlphaFoldDB" id="A0A1H5MK49"/>
<dbReference type="PANTHER" id="PTHR20883">
    <property type="entry name" value="PHYTANOYL-COA DIOXYGENASE DOMAIN CONTAINING 1"/>
    <property type="match status" value="1"/>
</dbReference>
<dbReference type="GO" id="GO:0005506">
    <property type="term" value="F:iron ion binding"/>
    <property type="evidence" value="ECO:0007669"/>
    <property type="project" value="UniProtKB-ARBA"/>
</dbReference>
<protein>
    <submittedName>
        <fullName evidence="2">Ectoine hydroxylase-related dioxygenase, phytanoyl-CoA dioxygenase (PhyH) family</fullName>
    </submittedName>
</protein>
<organism evidence="2 3">
    <name type="scientific">Jiangella alba</name>
    <dbReference type="NCBI Taxonomy" id="561176"/>
    <lineage>
        <taxon>Bacteria</taxon>
        <taxon>Bacillati</taxon>
        <taxon>Actinomycetota</taxon>
        <taxon>Actinomycetes</taxon>
        <taxon>Jiangellales</taxon>
        <taxon>Jiangellaceae</taxon>
        <taxon>Jiangella</taxon>
    </lineage>
</organism>
<dbReference type="InterPro" id="IPR008775">
    <property type="entry name" value="Phytyl_CoA_dOase-like"/>
</dbReference>
<feature type="region of interest" description="Disordered" evidence="1">
    <location>
        <begin position="263"/>
        <end position="285"/>
    </location>
</feature>
<dbReference type="OrthoDB" id="9814777at2"/>
<dbReference type="Gene3D" id="2.60.120.620">
    <property type="entry name" value="q2cbj1_9rhob like domain"/>
    <property type="match status" value="1"/>
</dbReference>
<gene>
    <name evidence="2" type="ORF">SAMN04488561_3226</name>
</gene>
<sequence>MSSTADAVRAELDRQYPLPETAAADFARDGFAHLSRVLSPAAVAHVEPAVTSEVLRLNTQHLPLAERDTYERAFLQVTNLWEHNETVRDLVFSRRLAGIAARLLGVHAVRLYHDQALYKEPSGGITPWHADQFYWPLSNDRVCTIWLPLQETPLEMGPLAFARGSHNLSYGRDLPISDESEARMQELLAEQRFEDVVEPYALGDASFHRGWTFHHAGANRGTVPRRVMTVIYLDADVRVTEPVNDHQEEDRVWMPGVEVGRVPDTPRNPVLYDGTPPSRGGAHAQ</sequence>
<keyword evidence="2" id="KW-0560">Oxidoreductase</keyword>
<evidence type="ECO:0000313" key="2">
    <source>
        <dbReference type="EMBL" id="SEE89583.1"/>
    </source>
</evidence>
<dbReference type="RefSeq" id="WP_069111714.1">
    <property type="nucleotide sequence ID" value="NZ_FNUC01000003.1"/>
</dbReference>
<evidence type="ECO:0000256" key="1">
    <source>
        <dbReference type="SAM" id="MobiDB-lite"/>
    </source>
</evidence>
<dbReference type="Proteomes" id="UP000181980">
    <property type="component" value="Unassembled WGS sequence"/>
</dbReference>
<accession>A0A1H5MK49</accession>
<keyword evidence="3" id="KW-1185">Reference proteome</keyword>
<name>A0A1H5MK49_9ACTN</name>
<dbReference type="GO" id="GO:0016706">
    <property type="term" value="F:2-oxoglutarate-dependent dioxygenase activity"/>
    <property type="evidence" value="ECO:0007669"/>
    <property type="project" value="UniProtKB-ARBA"/>
</dbReference>
<dbReference type="SUPFAM" id="SSF51197">
    <property type="entry name" value="Clavaminate synthase-like"/>
    <property type="match status" value="1"/>
</dbReference>
<proteinExistence type="predicted"/>
<dbReference type="EMBL" id="FNUC01000003">
    <property type="protein sequence ID" value="SEE89583.1"/>
    <property type="molecule type" value="Genomic_DNA"/>
</dbReference>
<evidence type="ECO:0000313" key="3">
    <source>
        <dbReference type="Proteomes" id="UP000181980"/>
    </source>
</evidence>
<dbReference type="PANTHER" id="PTHR20883:SF48">
    <property type="entry name" value="ECTOINE DIOXYGENASE"/>
    <property type="match status" value="1"/>
</dbReference>
<reference evidence="3" key="1">
    <citation type="submission" date="2016-10" db="EMBL/GenBank/DDBJ databases">
        <authorList>
            <person name="Varghese N."/>
            <person name="Submissions S."/>
        </authorList>
    </citation>
    <scope>NUCLEOTIDE SEQUENCE [LARGE SCALE GENOMIC DNA]</scope>
    <source>
        <strain evidence="3">DSM 45237</strain>
    </source>
</reference>
<dbReference type="STRING" id="561176.SAMN04488561_3226"/>
<keyword evidence="2" id="KW-0223">Dioxygenase</keyword>
<dbReference type="Pfam" id="PF05721">
    <property type="entry name" value="PhyH"/>
    <property type="match status" value="1"/>
</dbReference>